<gene>
    <name evidence="3" type="ORF">SAMN05216275_113155</name>
</gene>
<dbReference type="EMBL" id="FOQY01000013">
    <property type="protein sequence ID" value="SFJ88238.1"/>
    <property type="molecule type" value="Genomic_DNA"/>
</dbReference>
<sequence>MNRPVIAGTDGSPAASEAVRWAAREAVLRARPLRIVHVREQWAGDVPVHTMKNYRDPAAKHCRAMLADAAEAARASAPGLEVTTALVDGDLVQRLLEESEAADQVVIGSRGQGGFAGLLLGSVGMGVAGHAGCPVVVVRGDSATRHGRVVVGVDGSEAAEAALTHAFAEAEIRGAVVHAVHAWQPPGLSTPAAGSGFTGEGIIAEKGAFLRRVLAPWRERFPRVTVAESIVCGHPAGVLCDTSAEADMVVVGSRGHGLLASAVFGSVSHGVLHHAHCPVAVVRPKGAAPEPA</sequence>
<comment type="similarity">
    <text evidence="1">Belongs to the universal stress protein A family.</text>
</comment>
<dbReference type="Pfam" id="PF00582">
    <property type="entry name" value="Usp"/>
    <property type="match status" value="2"/>
</dbReference>
<evidence type="ECO:0000259" key="2">
    <source>
        <dbReference type="Pfam" id="PF00582"/>
    </source>
</evidence>
<dbReference type="Proteomes" id="UP000199111">
    <property type="component" value="Unassembled WGS sequence"/>
</dbReference>
<protein>
    <submittedName>
        <fullName evidence="3">Nucleotide-binding universal stress protein, UspA family</fullName>
    </submittedName>
</protein>
<dbReference type="Gene3D" id="3.40.50.620">
    <property type="entry name" value="HUPs"/>
    <property type="match status" value="2"/>
</dbReference>
<dbReference type="SUPFAM" id="SSF52402">
    <property type="entry name" value="Adenine nucleotide alpha hydrolases-like"/>
    <property type="match status" value="2"/>
</dbReference>
<accession>A0A1I3UYE3</accession>
<dbReference type="PANTHER" id="PTHR46268:SF6">
    <property type="entry name" value="UNIVERSAL STRESS PROTEIN UP12"/>
    <property type="match status" value="1"/>
</dbReference>
<evidence type="ECO:0000313" key="3">
    <source>
        <dbReference type="EMBL" id="SFJ88238.1"/>
    </source>
</evidence>
<dbReference type="PANTHER" id="PTHR46268">
    <property type="entry name" value="STRESS RESPONSE PROTEIN NHAX"/>
    <property type="match status" value="1"/>
</dbReference>
<organism evidence="3 4">
    <name type="scientific">Streptosporangium canum</name>
    <dbReference type="NCBI Taxonomy" id="324952"/>
    <lineage>
        <taxon>Bacteria</taxon>
        <taxon>Bacillati</taxon>
        <taxon>Actinomycetota</taxon>
        <taxon>Actinomycetes</taxon>
        <taxon>Streptosporangiales</taxon>
        <taxon>Streptosporangiaceae</taxon>
        <taxon>Streptosporangium</taxon>
    </lineage>
</organism>
<feature type="domain" description="UspA" evidence="2">
    <location>
        <begin position="1"/>
        <end position="139"/>
    </location>
</feature>
<keyword evidence="4" id="KW-1185">Reference proteome</keyword>
<name>A0A1I3UYE3_9ACTN</name>
<dbReference type="RefSeq" id="WP_093888625.1">
    <property type="nucleotide sequence ID" value="NZ_FOQY01000013.1"/>
</dbReference>
<dbReference type="InterPro" id="IPR006016">
    <property type="entry name" value="UspA"/>
</dbReference>
<dbReference type="PRINTS" id="PR01438">
    <property type="entry name" value="UNVRSLSTRESS"/>
</dbReference>
<evidence type="ECO:0000256" key="1">
    <source>
        <dbReference type="ARBA" id="ARBA00008791"/>
    </source>
</evidence>
<evidence type="ECO:0000313" key="4">
    <source>
        <dbReference type="Proteomes" id="UP000199111"/>
    </source>
</evidence>
<proteinExistence type="inferred from homology"/>
<dbReference type="AlphaFoldDB" id="A0A1I3UYE3"/>
<dbReference type="InterPro" id="IPR014729">
    <property type="entry name" value="Rossmann-like_a/b/a_fold"/>
</dbReference>
<reference evidence="4" key="1">
    <citation type="submission" date="2016-10" db="EMBL/GenBank/DDBJ databases">
        <authorList>
            <person name="Varghese N."/>
            <person name="Submissions S."/>
        </authorList>
    </citation>
    <scope>NUCLEOTIDE SEQUENCE [LARGE SCALE GENOMIC DNA]</scope>
    <source>
        <strain evidence="4">CGMCC 4.2126</strain>
    </source>
</reference>
<dbReference type="InterPro" id="IPR006015">
    <property type="entry name" value="Universal_stress_UspA"/>
</dbReference>
<dbReference type="GeneID" id="96299876"/>
<feature type="domain" description="UspA" evidence="2">
    <location>
        <begin position="148"/>
        <end position="283"/>
    </location>
</feature>